<keyword evidence="12" id="KW-1185">Reference proteome</keyword>
<dbReference type="RefSeq" id="WP_243140204.1">
    <property type="nucleotide sequence ID" value="NZ_CP046457.1"/>
</dbReference>
<name>A0A6I6DC56_9FIRM</name>
<comment type="subcellular location">
    <subcellularLocation>
        <location evidence="1">Cytoplasm</location>
    </subcellularLocation>
</comment>
<dbReference type="NCBIfam" id="TIGR00150">
    <property type="entry name" value="T6A_YjeE"/>
    <property type="match status" value="1"/>
</dbReference>
<evidence type="ECO:0000256" key="8">
    <source>
        <dbReference type="ARBA" id="ARBA00022840"/>
    </source>
</evidence>
<gene>
    <name evidence="11" type="ORF">SYNTR_0157</name>
</gene>
<evidence type="ECO:0000256" key="4">
    <source>
        <dbReference type="ARBA" id="ARBA00022490"/>
    </source>
</evidence>
<evidence type="ECO:0000256" key="2">
    <source>
        <dbReference type="ARBA" id="ARBA00007599"/>
    </source>
</evidence>
<comment type="similarity">
    <text evidence="2">Belongs to the TsaE family.</text>
</comment>
<proteinExistence type="inferred from homology"/>
<dbReference type="GO" id="GO:0005524">
    <property type="term" value="F:ATP binding"/>
    <property type="evidence" value="ECO:0007669"/>
    <property type="project" value="UniProtKB-KW"/>
</dbReference>
<dbReference type="GO" id="GO:0005737">
    <property type="term" value="C:cytoplasm"/>
    <property type="evidence" value="ECO:0007669"/>
    <property type="project" value="UniProtKB-SubCell"/>
</dbReference>
<sequence length="155" mass="17357">MELIITSDEEMQVLGENLSSILSENDIVFLIGELGVGKTTLVKGLAKGLNYKENVSSPTFSLMNIYETSPKIYHFDFYRLEGCEITDIGIDDYLHNDGIAIIEWANIGGDQLPEADYLLYIDLIDDDYDNPRKVTIKANSQKIEELSDIVSVSGR</sequence>
<accession>A0A6I6DC56</accession>
<keyword evidence="4" id="KW-0963">Cytoplasm</keyword>
<dbReference type="InterPro" id="IPR003442">
    <property type="entry name" value="T6A_TsaE"/>
</dbReference>
<dbReference type="SUPFAM" id="SSF52540">
    <property type="entry name" value="P-loop containing nucleoside triphosphate hydrolases"/>
    <property type="match status" value="1"/>
</dbReference>
<dbReference type="Proteomes" id="UP000426444">
    <property type="component" value="Chromosome"/>
</dbReference>
<evidence type="ECO:0000256" key="3">
    <source>
        <dbReference type="ARBA" id="ARBA00019010"/>
    </source>
</evidence>
<protein>
    <recommendedName>
        <fullName evidence="3">tRNA threonylcarbamoyladenosine biosynthesis protein TsaE</fullName>
    </recommendedName>
    <alternativeName>
        <fullName evidence="10">t(6)A37 threonylcarbamoyladenosine biosynthesis protein TsaE</fullName>
    </alternativeName>
</protein>
<keyword evidence="6" id="KW-0479">Metal-binding</keyword>
<evidence type="ECO:0000256" key="6">
    <source>
        <dbReference type="ARBA" id="ARBA00022723"/>
    </source>
</evidence>
<evidence type="ECO:0000256" key="1">
    <source>
        <dbReference type="ARBA" id="ARBA00004496"/>
    </source>
</evidence>
<dbReference type="AlphaFoldDB" id="A0A6I6DC56"/>
<dbReference type="EMBL" id="CP046457">
    <property type="protein sequence ID" value="QGT98750.1"/>
    <property type="molecule type" value="Genomic_DNA"/>
</dbReference>
<keyword evidence="5" id="KW-0819">tRNA processing</keyword>
<evidence type="ECO:0000256" key="5">
    <source>
        <dbReference type="ARBA" id="ARBA00022694"/>
    </source>
</evidence>
<dbReference type="PANTHER" id="PTHR33540">
    <property type="entry name" value="TRNA THREONYLCARBAMOYLADENOSINE BIOSYNTHESIS PROTEIN TSAE"/>
    <property type="match status" value="1"/>
</dbReference>
<reference evidence="12" key="1">
    <citation type="journal article" date="2019" name="Microbiology">
        <title>Complete Genome Sequence of an Uncultured Bacterium of the Candidate Phylum Bipolaricaulota.</title>
        <authorList>
            <person name="Kadnikov V.V."/>
            <person name="Mardanov A.V."/>
            <person name="Beletsky A.V."/>
            <person name="Frank Y.A."/>
            <person name="Karnachuk O.V."/>
            <person name="Ravin N.V."/>
        </authorList>
    </citation>
    <scope>NUCLEOTIDE SEQUENCE [LARGE SCALE GENOMIC DNA]</scope>
</reference>
<dbReference type="Pfam" id="PF02367">
    <property type="entry name" value="TsaE"/>
    <property type="match status" value="1"/>
</dbReference>
<keyword evidence="8" id="KW-0067">ATP-binding</keyword>
<evidence type="ECO:0000256" key="9">
    <source>
        <dbReference type="ARBA" id="ARBA00022842"/>
    </source>
</evidence>
<evidence type="ECO:0000313" key="11">
    <source>
        <dbReference type="EMBL" id="QGT98750.1"/>
    </source>
</evidence>
<dbReference type="GO" id="GO:0046872">
    <property type="term" value="F:metal ion binding"/>
    <property type="evidence" value="ECO:0007669"/>
    <property type="project" value="UniProtKB-KW"/>
</dbReference>
<evidence type="ECO:0000256" key="10">
    <source>
        <dbReference type="ARBA" id="ARBA00032441"/>
    </source>
</evidence>
<dbReference type="PANTHER" id="PTHR33540:SF2">
    <property type="entry name" value="TRNA THREONYLCARBAMOYLADENOSINE BIOSYNTHESIS PROTEIN TSAE"/>
    <property type="match status" value="1"/>
</dbReference>
<dbReference type="Gene3D" id="3.40.50.300">
    <property type="entry name" value="P-loop containing nucleotide triphosphate hydrolases"/>
    <property type="match status" value="1"/>
</dbReference>
<organism evidence="11 12">
    <name type="scientific">Candidatus Syntrophocurvum alkaliphilum</name>
    <dbReference type="NCBI Taxonomy" id="2293317"/>
    <lineage>
        <taxon>Bacteria</taxon>
        <taxon>Bacillati</taxon>
        <taxon>Bacillota</taxon>
        <taxon>Clostridia</taxon>
        <taxon>Eubacteriales</taxon>
        <taxon>Syntrophomonadaceae</taxon>
        <taxon>Candidatus Syntrophocurvum</taxon>
    </lineage>
</organism>
<dbReference type="GO" id="GO:0002949">
    <property type="term" value="P:tRNA threonylcarbamoyladenosine modification"/>
    <property type="evidence" value="ECO:0007669"/>
    <property type="project" value="InterPro"/>
</dbReference>
<keyword evidence="7" id="KW-0547">Nucleotide-binding</keyword>
<dbReference type="InterPro" id="IPR027417">
    <property type="entry name" value="P-loop_NTPase"/>
</dbReference>
<evidence type="ECO:0000313" key="12">
    <source>
        <dbReference type="Proteomes" id="UP000426444"/>
    </source>
</evidence>
<evidence type="ECO:0000256" key="7">
    <source>
        <dbReference type="ARBA" id="ARBA00022741"/>
    </source>
</evidence>
<dbReference type="KEGG" id="salq:SYNTR_0157"/>
<keyword evidence="9" id="KW-0460">Magnesium</keyword>